<dbReference type="PANTHER" id="PTHR19879">
    <property type="entry name" value="TRANSCRIPTION INITIATION FACTOR TFIID"/>
    <property type="match status" value="1"/>
</dbReference>
<feature type="repeat" description="WD" evidence="3">
    <location>
        <begin position="923"/>
        <end position="964"/>
    </location>
</feature>
<dbReference type="InterPro" id="IPR001680">
    <property type="entry name" value="WD40_rpt"/>
</dbReference>
<evidence type="ECO:0000256" key="1">
    <source>
        <dbReference type="ARBA" id="ARBA00022574"/>
    </source>
</evidence>
<dbReference type="Pfam" id="PF13271">
    <property type="entry name" value="DUF4062"/>
    <property type="match status" value="1"/>
</dbReference>
<dbReference type="SUPFAM" id="SSF50998">
    <property type="entry name" value="Quinoprotein alcohol dehydrogenase-like"/>
    <property type="match status" value="1"/>
</dbReference>
<dbReference type="PROSITE" id="PS50294">
    <property type="entry name" value="WD_REPEATS_REGION"/>
    <property type="match status" value="11"/>
</dbReference>
<proteinExistence type="predicted"/>
<feature type="repeat" description="WD" evidence="3">
    <location>
        <begin position="714"/>
        <end position="755"/>
    </location>
</feature>
<comment type="caution">
    <text evidence="6">The sequence shown here is derived from an EMBL/GenBank/DDBJ whole genome shotgun (WGS) entry which is preliminary data.</text>
</comment>
<feature type="repeat" description="WD" evidence="3">
    <location>
        <begin position="756"/>
        <end position="797"/>
    </location>
</feature>
<dbReference type="PRINTS" id="PR00364">
    <property type="entry name" value="DISEASERSIST"/>
</dbReference>
<dbReference type="Gene3D" id="3.40.50.300">
    <property type="entry name" value="P-loop containing nucleotide triphosphate hydrolases"/>
    <property type="match status" value="1"/>
</dbReference>
<feature type="domain" description="NB-ARC" evidence="4">
    <location>
        <begin position="202"/>
        <end position="336"/>
    </location>
</feature>
<accession>A0ABP3E7K2</accession>
<keyword evidence="1 3" id="KW-0853">WD repeat</keyword>
<keyword evidence="7" id="KW-1185">Reference proteome</keyword>
<dbReference type="InterPro" id="IPR020472">
    <property type="entry name" value="WD40_PAC1"/>
</dbReference>
<dbReference type="InterPro" id="IPR036322">
    <property type="entry name" value="WD40_repeat_dom_sf"/>
</dbReference>
<dbReference type="Gene3D" id="1.10.10.10">
    <property type="entry name" value="Winged helix-like DNA-binding domain superfamily/Winged helix DNA-binding domain"/>
    <property type="match status" value="1"/>
</dbReference>
<dbReference type="Pfam" id="PF00931">
    <property type="entry name" value="NB-ARC"/>
    <property type="match status" value="1"/>
</dbReference>
<feature type="repeat" description="WD" evidence="3">
    <location>
        <begin position="1175"/>
        <end position="1207"/>
    </location>
</feature>
<evidence type="ECO:0000259" key="5">
    <source>
        <dbReference type="Pfam" id="PF13271"/>
    </source>
</evidence>
<dbReference type="PROSITE" id="PS50082">
    <property type="entry name" value="WD_REPEATS_2"/>
    <property type="match status" value="13"/>
</dbReference>
<dbReference type="Proteomes" id="UP001500967">
    <property type="component" value="Unassembled WGS sequence"/>
</dbReference>
<gene>
    <name evidence="6" type="ORF">GCM10009539_41760</name>
</gene>
<name>A0ABP3E7K2_9ACTN</name>
<reference evidence="7" key="1">
    <citation type="journal article" date="2019" name="Int. J. Syst. Evol. Microbiol.">
        <title>The Global Catalogue of Microorganisms (GCM) 10K type strain sequencing project: providing services to taxonomists for standard genome sequencing and annotation.</title>
        <authorList>
            <consortium name="The Broad Institute Genomics Platform"/>
            <consortium name="The Broad Institute Genome Sequencing Center for Infectious Disease"/>
            <person name="Wu L."/>
            <person name="Ma J."/>
        </authorList>
    </citation>
    <scope>NUCLEOTIDE SEQUENCE [LARGE SCALE GENOMIC DNA]</scope>
    <source>
        <strain evidence="7">JCM 10425</strain>
    </source>
</reference>
<dbReference type="Gene3D" id="2.130.10.10">
    <property type="entry name" value="YVTN repeat-like/Quinoprotein amine dehydrogenase"/>
    <property type="match status" value="4"/>
</dbReference>
<dbReference type="PRINTS" id="PR00320">
    <property type="entry name" value="GPROTEINBRPT"/>
</dbReference>
<feature type="repeat" description="WD" evidence="3">
    <location>
        <begin position="881"/>
        <end position="922"/>
    </location>
</feature>
<protein>
    <recommendedName>
        <fullName evidence="8">WD40 repeat protein</fullName>
    </recommendedName>
</protein>
<dbReference type="SUPFAM" id="SSF52540">
    <property type="entry name" value="P-loop containing nucleoside triphosphate hydrolases"/>
    <property type="match status" value="1"/>
</dbReference>
<sequence length="1251" mass="132508">MGPIERGDPPTAMVQDGAVPLRVFLSHTGELASFPEGLSYVDAAIEAVGKAGHVPVDMRWFPPADSSAGRESSRVVLDCDVYVGILGHRYGSPVPGDPDERSYCELEFDTATEGGLTCLVLQLDLDAPVPARFHEAPTAHRQEAFRKKAQTGRVAPSFDSPARLKELLTDALRAIEARSRPILAPHAPADVIDRPELSGSLVTALIEATVGVIGIHGAGGIGKTTLAQLVCGRPGIAARYPGGVLWVTLGEHPAPADIAVKVNDLVARLTGDRPSFADPEQAGLHLGEVLTRYPAVLLVVDDVWNAVDLQPFLHGPSTVTRLVTTRDRNVLPPMSRRVPVDPMTSDQARALLVTGALDALDEASVDQLIALTGGWPLLLRLVQGILDADIHEGAEPRAAAARLAGQIAADGPAVLALEDADDRQHAFDATIRASLATLAPARRARYAELAIFDDDTEIPLDVLELLWGETGQLTPDECRRFVRTLSARSLALYRADQQTLRLHDVLHAYLRHSSEQTAAHLALLRAARTRLTRDSGTAAWWTLPAASAYLRAHVTVHLVAAGQADQAGALVERIEWMTYRLRHEGPGGLQIDLARAGHPRGGVLSQAVGQNAHLLVPADPPQSLETTLRSRLDGYAGLGSLIAGQPADAAMPRIANRWPLPDRPDPALLRTLTAHTGPVRAVAVSSEGTLLVTGSEDGAALVWDARRGAVTRSLDGHSGGVRTVAISPDGTWIATGGDDRKIRIWDVRTGDLLRTLTGHRTAVQVVVVSPDGSGIMSGSSGGTVRIWDSGTGALRRTLPGRYGAVRALAVSPDGAWLATAGDDASVRRWNAADGTLLEVRRGHDDGTLALAVSPDGEWLASGGRDWSVRIRGVRTAQSRWGVKHQAPVQAITWAAGGTRVASASSDGVVHVWDPRHRREVRTLTGHTSAVGAAALSPDGRLLFTASHDRTVRVWNPDAGTPRISDERHPGRVYAVALSADGTRVVTGGGDGRVRICDARTGAIASTLAGHLNRVNTAAISPGGGWIVTADHDGTMQVWNAPRQTHVRTLTGHRGHVHAAAFTPSGTRIVTGGADTTVRIWDVHSGAKIRALTGHTRRVYGVAVSPDERWIVSVGHDGIALVWDLRTGERLRTLDGHTGPVTAVGVAPDGTWIVTASGDRTVRLWDADTGDLRRTLDGHAGPVNAVAVAPDGRWIASASSDRTVRIWDPAAGRGLVHVRVDGPLFSVAVGADGLVAAGGAAGLYGFEYYPPT</sequence>
<dbReference type="CDD" id="cd00200">
    <property type="entry name" value="WD40"/>
    <property type="match status" value="2"/>
</dbReference>
<feature type="repeat" description="WD" evidence="3">
    <location>
        <begin position="798"/>
        <end position="839"/>
    </location>
</feature>
<feature type="repeat" description="WD" evidence="3">
    <location>
        <begin position="1049"/>
        <end position="1090"/>
    </location>
</feature>
<dbReference type="PROSITE" id="PS00678">
    <property type="entry name" value="WD_REPEATS_1"/>
    <property type="match status" value="5"/>
</dbReference>
<dbReference type="SUPFAM" id="SSF50978">
    <property type="entry name" value="WD40 repeat-like"/>
    <property type="match status" value="1"/>
</dbReference>
<evidence type="ECO:0000256" key="3">
    <source>
        <dbReference type="PROSITE-ProRule" id="PRU00221"/>
    </source>
</evidence>
<feature type="domain" description="DUF4062" evidence="5">
    <location>
        <begin position="22"/>
        <end position="111"/>
    </location>
</feature>
<feature type="repeat" description="WD" evidence="3">
    <location>
        <begin position="1133"/>
        <end position="1174"/>
    </location>
</feature>
<feature type="repeat" description="WD" evidence="3">
    <location>
        <begin position="672"/>
        <end position="713"/>
    </location>
</feature>
<dbReference type="InterPro" id="IPR019775">
    <property type="entry name" value="WD40_repeat_CS"/>
</dbReference>
<feature type="repeat" description="WD" evidence="3">
    <location>
        <begin position="840"/>
        <end position="870"/>
    </location>
</feature>
<dbReference type="InterPro" id="IPR025139">
    <property type="entry name" value="DUF4062"/>
</dbReference>
<feature type="repeat" description="WD" evidence="3">
    <location>
        <begin position="1007"/>
        <end position="1048"/>
    </location>
</feature>
<dbReference type="EMBL" id="BAAAGX010000016">
    <property type="protein sequence ID" value="GAA0252230.1"/>
    <property type="molecule type" value="Genomic_DNA"/>
</dbReference>
<dbReference type="SMART" id="SM00320">
    <property type="entry name" value="WD40"/>
    <property type="match status" value="13"/>
</dbReference>
<evidence type="ECO:0000313" key="7">
    <source>
        <dbReference type="Proteomes" id="UP001500967"/>
    </source>
</evidence>
<dbReference type="InterPro" id="IPR036388">
    <property type="entry name" value="WH-like_DNA-bd_sf"/>
</dbReference>
<dbReference type="InterPro" id="IPR002182">
    <property type="entry name" value="NB-ARC"/>
</dbReference>
<dbReference type="Pfam" id="PF00400">
    <property type="entry name" value="WD40"/>
    <property type="match status" value="13"/>
</dbReference>
<dbReference type="InterPro" id="IPR015943">
    <property type="entry name" value="WD40/YVTN_repeat-like_dom_sf"/>
</dbReference>
<dbReference type="InterPro" id="IPR027417">
    <property type="entry name" value="P-loop_NTPase"/>
</dbReference>
<evidence type="ECO:0000313" key="6">
    <source>
        <dbReference type="EMBL" id="GAA0252230.1"/>
    </source>
</evidence>
<evidence type="ECO:0000256" key="2">
    <source>
        <dbReference type="ARBA" id="ARBA00022737"/>
    </source>
</evidence>
<evidence type="ECO:0008006" key="8">
    <source>
        <dbReference type="Google" id="ProtNLM"/>
    </source>
</evidence>
<feature type="repeat" description="WD" evidence="3">
    <location>
        <begin position="965"/>
        <end position="1006"/>
    </location>
</feature>
<dbReference type="InterPro" id="IPR011047">
    <property type="entry name" value="Quinoprotein_ADH-like_sf"/>
</dbReference>
<dbReference type="PANTHER" id="PTHR19879:SF9">
    <property type="entry name" value="TRANSCRIPTION INITIATION FACTOR TFIID SUBUNIT 5"/>
    <property type="match status" value="1"/>
</dbReference>
<keyword evidence="2" id="KW-0677">Repeat</keyword>
<evidence type="ECO:0000259" key="4">
    <source>
        <dbReference type="Pfam" id="PF00931"/>
    </source>
</evidence>
<feature type="repeat" description="WD" evidence="3">
    <location>
        <begin position="1091"/>
        <end position="1132"/>
    </location>
</feature>
<organism evidence="6 7">
    <name type="scientific">Cryptosporangium japonicum</name>
    <dbReference type="NCBI Taxonomy" id="80872"/>
    <lineage>
        <taxon>Bacteria</taxon>
        <taxon>Bacillati</taxon>
        <taxon>Actinomycetota</taxon>
        <taxon>Actinomycetes</taxon>
        <taxon>Cryptosporangiales</taxon>
        <taxon>Cryptosporangiaceae</taxon>
        <taxon>Cryptosporangium</taxon>
    </lineage>
</organism>